<reference evidence="9 10" key="1">
    <citation type="journal article" date="2015" name="Infect. Genet. Evol.">
        <title>Genomic sequences of six botulinum neurotoxin-producing strains representing three clostridial species illustrate the mobility and diversity of botulinum neurotoxin genes.</title>
        <authorList>
            <person name="Smith T.J."/>
            <person name="Hill K.K."/>
            <person name="Xie G."/>
            <person name="Foley B.T."/>
            <person name="Williamson C.H."/>
            <person name="Foster J.T."/>
            <person name="Johnson S.L."/>
            <person name="Chertkov O."/>
            <person name="Teshima H."/>
            <person name="Gibbons H.S."/>
            <person name="Johnsky L.A."/>
            <person name="Karavis M.A."/>
            <person name="Smith L.A."/>
        </authorList>
    </citation>
    <scope>NUCLEOTIDE SEQUENCE [LARGE SCALE GENOMIC DNA]</scope>
    <source>
        <strain evidence="9">Sullivan</strain>
    </source>
</reference>
<keyword evidence="10" id="KW-1185">Reference proteome</keyword>
<keyword evidence="5 7" id="KW-0288">FMN</keyword>
<evidence type="ECO:0000256" key="4">
    <source>
        <dbReference type="ARBA" id="ARBA00022630"/>
    </source>
</evidence>
<organism evidence="9 10">
    <name type="scientific">Clostridium baratii str. Sullivan</name>
    <dbReference type="NCBI Taxonomy" id="1415775"/>
    <lineage>
        <taxon>Bacteria</taxon>
        <taxon>Bacillati</taxon>
        <taxon>Bacillota</taxon>
        <taxon>Clostridia</taxon>
        <taxon>Eubacteriales</taxon>
        <taxon>Clostridiaceae</taxon>
        <taxon>Clostridium</taxon>
    </lineage>
</organism>
<evidence type="ECO:0000256" key="7">
    <source>
        <dbReference type="RuleBase" id="RU367037"/>
    </source>
</evidence>
<dbReference type="PROSITE" id="PS00201">
    <property type="entry name" value="FLAVODOXIN"/>
    <property type="match status" value="1"/>
</dbReference>
<gene>
    <name evidence="9" type="ORF">U729_2086</name>
</gene>
<evidence type="ECO:0000259" key="8">
    <source>
        <dbReference type="PROSITE" id="PS50902"/>
    </source>
</evidence>
<sequence length="141" mass="15475">MKASIIFWSGTGNTKTMAELLAKGIAEGNGEVTLKEVSEASIEDVKNCDVLLLGSPAMGDEVIEEGEMEPFVEEISEEVSGKKLVLFGSYGWGTGEWMNIWEERMEGLGAELIEREVIVNESPEGDDEKKLIDIGLKISKY</sequence>
<evidence type="ECO:0000313" key="10">
    <source>
        <dbReference type="Proteomes" id="UP000030635"/>
    </source>
</evidence>
<evidence type="ECO:0000256" key="5">
    <source>
        <dbReference type="ARBA" id="ARBA00022643"/>
    </source>
</evidence>
<dbReference type="NCBIfam" id="TIGR01753">
    <property type="entry name" value="flav_short"/>
    <property type="match status" value="1"/>
</dbReference>
<dbReference type="PROSITE" id="PS50902">
    <property type="entry name" value="FLAVODOXIN_LIKE"/>
    <property type="match status" value="1"/>
</dbReference>
<keyword evidence="6 7" id="KW-0249">Electron transport</keyword>
<dbReference type="eggNOG" id="COG0716">
    <property type="taxonomic scope" value="Bacteria"/>
</dbReference>
<dbReference type="PANTHER" id="PTHR43717">
    <property type="entry name" value="ANAEROBIC NITRIC OXIDE REDUCTASE FLAVORUBREDOXIN"/>
    <property type="match status" value="1"/>
</dbReference>
<keyword evidence="3 7" id="KW-0813">Transport</keyword>
<dbReference type="Gene3D" id="3.40.50.360">
    <property type="match status" value="1"/>
</dbReference>
<dbReference type="GO" id="GO:0010181">
    <property type="term" value="F:FMN binding"/>
    <property type="evidence" value="ECO:0007669"/>
    <property type="project" value="UniProtKB-UniRule"/>
</dbReference>
<proteinExistence type="inferred from homology"/>
<dbReference type="AlphaFoldDB" id="A0A0A7FZ79"/>
<evidence type="ECO:0000256" key="1">
    <source>
        <dbReference type="ARBA" id="ARBA00001917"/>
    </source>
</evidence>
<dbReference type="OrthoDB" id="9790745at2"/>
<dbReference type="InterPro" id="IPR001226">
    <property type="entry name" value="Flavodoxin_CS"/>
</dbReference>
<dbReference type="InterPro" id="IPR010087">
    <property type="entry name" value="Flav_short"/>
</dbReference>
<dbReference type="GO" id="GO:0009055">
    <property type="term" value="F:electron transfer activity"/>
    <property type="evidence" value="ECO:0007669"/>
    <property type="project" value="UniProtKB-UniRule"/>
</dbReference>
<dbReference type="Pfam" id="PF00258">
    <property type="entry name" value="Flavodoxin_1"/>
    <property type="match status" value="1"/>
</dbReference>
<dbReference type="GO" id="GO:0016651">
    <property type="term" value="F:oxidoreductase activity, acting on NAD(P)H"/>
    <property type="evidence" value="ECO:0007669"/>
    <property type="project" value="UniProtKB-ARBA"/>
</dbReference>
<dbReference type="Proteomes" id="UP000030635">
    <property type="component" value="Chromosome"/>
</dbReference>
<protein>
    <recommendedName>
        <fullName evidence="7">Flavodoxin</fullName>
    </recommendedName>
</protein>
<dbReference type="PANTHER" id="PTHR43717:SF1">
    <property type="entry name" value="ANAEROBIC NITRIC OXIDE REDUCTASE FLAVORUBREDOXIN"/>
    <property type="match status" value="1"/>
</dbReference>
<dbReference type="InterPro" id="IPR008254">
    <property type="entry name" value="Flavodoxin/NO_synth"/>
</dbReference>
<evidence type="ECO:0000256" key="6">
    <source>
        <dbReference type="ARBA" id="ARBA00022982"/>
    </source>
</evidence>
<name>A0A0A7FZ79_9CLOT</name>
<comment type="cofactor">
    <cofactor evidence="1 7">
        <name>FMN</name>
        <dbReference type="ChEBI" id="CHEBI:58210"/>
    </cofactor>
</comment>
<keyword evidence="4 7" id="KW-0285">Flavoprotein</keyword>
<dbReference type="STRING" id="1561.NPD11_933"/>
<accession>A0A0A7FZ79</accession>
<dbReference type="InterPro" id="IPR029039">
    <property type="entry name" value="Flavoprotein-like_sf"/>
</dbReference>
<evidence type="ECO:0000313" key="9">
    <source>
        <dbReference type="EMBL" id="AIY84924.1"/>
    </source>
</evidence>
<comment type="function">
    <text evidence="7">Low-potential electron donor to a number of redox enzymes.</text>
</comment>
<feature type="domain" description="Flavodoxin-like" evidence="8">
    <location>
        <begin position="3"/>
        <end position="139"/>
    </location>
</feature>
<evidence type="ECO:0000256" key="2">
    <source>
        <dbReference type="ARBA" id="ARBA00005267"/>
    </source>
</evidence>
<dbReference type="HOGENOM" id="CLU_051402_4_3_9"/>
<dbReference type="SUPFAM" id="SSF52218">
    <property type="entry name" value="Flavoproteins"/>
    <property type="match status" value="1"/>
</dbReference>
<evidence type="ECO:0000256" key="3">
    <source>
        <dbReference type="ARBA" id="ARBA00022448"/>
    </source>
</evidence>
<comment type="similarity">
    <text evidence="2 7">Belongs to the flavodoxin family.</text>
</comment>
<dbReference type="KEGG" id="cbv:U729_2086"/>
<dbReference type="EMBL" id="CP006905">
    <property type="protein sequence ID" value="AIY84924.1"/>
    <property type="molecule type" value="Genomic_DNA"/>
</dbReference>
<dbReference type="RefSeq" id="WP_039314550.1">
    <property type="nucleotide sequence ID" value="NZ_CP006905.1"/>
</dbReference>